<dbReference type="GO" id="GO:0005886">
    <property type="term" value="C:plasma membrane"/>
    <property type="evidence" value="ECO:0007669"/>
    <property type="project" value="UniProtKB-SubCell"/>
</dbReference>
<evidence type="ECO:0000256" key="2">
    <source>
        <dbReference type="ARBA" id="ARBA00009142"/>
    </source>
</evidence>
<evidence type="ECO:0000256" key="4">
    <source>
        <dbReference type="ARBA" id="ARBA00022475"/>
    </source>
</evidence>
<evidence type="ECO:0000313" key="9">
    <source>
        <dbReference type="EMBL" id="MBK1816346.1"/>
    </source>
</evidence>
<feature type="transmembrane region" description="Helical" evidence="8">
    <location>
        <begin position="137"/>
        <end position="164"/>
    </location>
</feature>
<name>A0A934R507_9BACT</name>
<dbReference type="Proteomes" id="UP000600139">
    <property type="component" value="Unassembled WGS sequence"/>
</dbReference>
<comment type="caution">
    <text evidence="9">The sequence shown here is derived from an EMBL/GenBank/DDBJ whole genome shotgun (WGS) entry which is preliminary data.</text>
</comment>
<keyword evidence="4 8" id="KW-1003">Cell membrane</keyword>
<feature type="transmembrane region" description="Helical" evidence="8">
    <location>
        <begin position="104"/>
        <end position="125"/>
    </location>
</feature>
<feature type="transmembrane region" description="Helical" evidence="8">
    <location>
        <begin position="34"/>
        <end position="61"/>
    </location>
</feature>
<dbReference type="InterPro" id="IPR052017">
    <property type="entry name" value="TSUP"/>
</dbReference>
<dbReference type="AlphaFoldDB" id="A0A934R507"/>
<evidence type="ECO:0000313" key="10">
    <source>
        <dbReference type="Proteomes" id="UP000600139"/>
    </source>
</evidence>
<keyword evidence="6 8" id="KW-1133">Transmembrane helix</keyword>
<accession>A0A934R507</accession>
<dbReference type="InterPro" id="IPR002781">
    <property type="entry name" value="TM_pro_TauE-like"/>
</dbReference>
<gene>
    <name evidence="9" type="ORF">JIN84_12035</name>
</gene>
<feature type="transmembrane region" description="Helical" evidence="8">
    <location>
        <begin position="73"/>
        <end position="92"/>
    </location>
</feature>
<dbReference type="PANTHER" id="PTHR30269:SF0">
    <property type="entry name" value="MEMBRANE TRANSPORTER PROTEIN YFCA-RELATED"/>
    <property type="match status" value="1"/>
</dbReference>
<proteinExistence type="inferred from homology"/>
<keyword evidence="7 8" id="KW-0472">Membrane</keyword>
<reference evidence="9" key="1">
    <citation type="submission" date="2021-01" db="EMBL/GenBank/DDBJ databases">
        <title>Modified the classification status of verrucomicrobia.</title>
        <authorList>
            <person name="Feng X."/>
        </authorList>
    </citation>
    <scope>NUCLEOTIDE SEQUENCE</scope>
    <source>
        <strain evidence="9">JCM 18052</strain>
    </source>
</reference>
<dbReference type="Pfam" id="PF01925">
    <property type="entry name" value="TauE"/>
    <property type="match status" value="1"/>
</dbReference>
<organism evidence="9 10">
    <name type="scientific">Luteolibacter yonseiensis</name>
    <dbReference type="NCBI Taxonomy" id="1144680"/>
    <lineage>
        <taxon>Bacteria</taxon>
        <taxon>Pseudomonadati</taxon>
        <taxon>Verrucomicrobiota</taxon>
        <taxon>Verrucomicrobiia</taxon>
        <taxon>Verrucomicrobiales</taxon>
        <taxon>Verrucomicrobiaceae</taxon>
        <taxon>Luteolibacter</taxon>
    </lineage>
</organism>
<feature type="transmembrane region" description="Helical" evidence="8">
    <location>
        <begin position="233"/>
        <end position="251"/>
    </location>
</feature>
<feature type="transmembrane region" description="Helical" evidence="8">
    <location>
        <begin position="184"/>
        <end position="203"/>
    </location>
</feature>
<sequence>MTVTEILSLLFAAAAAGAINAVAGGGTILTFPTLLAIGTPAVVANATSTVALVFGTSGSVYGFRRHIPSIREWLWRFIPVSLLGGLIGSWLLTITGNEIFSRLVPFLILFATLLFLAQGIVSRLIRRSSAGPQREPLVWPAVLFQFLVAIYGGFFGAGIGILMLATLGFIGLSDIHQMNALKNILGSLINVVAAVMFICRGMVDWPKVGIMTLGAVAGYYLGSHYSQKIPQVWVRRIVLAIGFGISAITFYRRFA</sequence>
<evidence type="ECO:0000256" key="1">
    <source>
        <dbReference type="ARBA" id="ARBA00004651"/>
    </source>
</evidence>
<evidence type="ECO:0000256" key="3">
    <source>
        <dbReference type="ARBA" id="ARBA00022448"/>
    </source>
</evidence>
<dbReference type="PANTHER" id="PTHR30269">
    <property type="entry name" value="TRANSMEMBRANE PROTEIN YFCA"/>
    <property type="match status" value="1"/>
</dbReference>
<protein>
    <recommendedName>
        <fullName evidence="8">Probable membrane transporter protein</fullName>
    </recommendedName>
</protein>
<comment type="similarity">
    <text evidence="2 8">Belongs to the 4-toluene sulfonate uptake permease (TSUP) (TC 2.A.102) family.</text>
</comment>
<evidence type="ECO:0000256" key="6">
    <source>
        <dbReference type="ARBA" id="ARBA00022989"/>
    </source>
</evidence>
<evidence type="ECO:0000256" key="5">
    <source>
        <dbReference type="ARBA" id="ARBA00022692"/>
    </source>
</evidence>
<keyword evidence="5 8" id="KW-0812">Transmembrane</keyword>
<keyword evidence="10" id="KW-1185">Reference proteome</keyword>
<dbReference type="RefSeq" id="WP_200351288.1">
    <property type="nucleotide sequence ID" value="NZ_BAABHZ010000006.1"/>
</dbReference>
<evidence type="ECO:0000256" key="7">
    <source>
        <dbReference type="ARBA" id="ARBA00023136"/>
    </source>
</evidence>
<keyword evidence="3" id="KW-0813">Transport</keyword>
<comment type="subcellular location">
    <subcellularLocation>
        <location evidence="1 8">Cell membrane</location>
        <topology evidence="1 8">Multi-pass membrane protein</topology>
    </subcellularLocation>
</comment>
<dbReference type="EMBL" id="JAENIK010000011">
    <property type="protein sequence ID" value="MBK1816346.1"/>
    <property type="molecule type" value="Genomic_DNA"/>
</dbReference>
<evidence type="ECO:0000256" key="8">
    <source>
        <dbReference type="RuleBase" id="RU363041"/>
    </source>
</evidence>